<protein>
    <submittedName>
        <fullName evidence="3">Helicase/secretion neighborhood TadE-like protein</fullName>
    </submittedName>
</protein>
<dbReference type="GO" id="GO:0004386">
    <property type="term" value="F:helicase activity"/>
    <property type="evidence" value="ECO:0007669"/>
    <property type="project" value="UniProtKB-KW"/>
</dbReference>
<sequence>MMREASPREMRERPSCAPRQPRSRRGRSEAGNATVRAIAIVIALVMIAATAAFAMGVLAAKTRAQAALDLATLAGASALIDSVGATYGTDPCAVASEVCARNGITLTSCTAAGLDVITTASMRVASHEMHLRSRAGPKNPQVISQVQFDH</sequence>
<dbReference type="AlphaFoldDB" id="A0A9W5VWP8"/>
<feature type="compositionally biased region" description="Basic and acidic residues" evidence="1">
    <location>
        <begin position="1"/>
        <end position="14"/>
    </location>
</feature>
<evidence type="ECO:0000313" key="4">
    <source>
        <dbReference type="Proteomes" id="UP000014387"/>
    </source>
</evidence>
<name>A0A9W5VWP8_9ACTO</name>
<comment type="caution">
    <text evidence="3">The sequence shown here is derived from an EMBL/GenBank/DDBJ whole genome shotgun (WGS) entry which is preliminary data.</text>
</comment>
<keyword evidence="4" id="KW-1185">Reference proteome</keyword>
<evidence type="ECO:0000256" key="1">
    <source>
        <dbReference type="SAM" id="MobiDB-lite"/>
    </source>
</evidence>
<keyword evidence="2" id="KW-0812">Transmembrane</keyword>
<dbReference type="InterPro" id="IPR021202">
    <property type="entry name" value="Rv3654c-like"/>
</dbReference>
<keyword evidence="2" id="KW-0472">Membrane</keyword>
<keyword evidence="3" id="KW-0378">Hydrolase</keyword>
<feature type="region of interest" description="Disordered" evidence="1">
    <location>
        <begin position="1"/>
        <end position="29"/>
    </location>
</feature>
<dbReference type="OrthoDB" id="9797716at2"/>
<keyword evidence="3" id="KW-0067">ATP-binding</keyword>
<feature type="transmembrane region" description="Helical" evidence="2">
    <location>
        <begin position="37"/>
        <end position="60"/>
    </location>
</feature>
<reference evidence="3 4" key="1">
    <citation type="submission" date="2013-05" db="EMBL/GenBank/DDBJ databases">
        <title>The Genome Sequence of Actinomyces europaeus ACS-120-V-COL10B.</title>
        <authorList>
            <consortium name="The Broad Institute Genomics Platform"/>
            <person name="Earl A."/>
            <person name="Ward D."/>
            <person name="Feldgarden M."/>
            <person name="Gevers D."/>
            <person name="Saerens B."/>
            <person name="Vaneechoutte M."/>
            <person name="Walker B."/>
            <person name="Young S."/>
            <person name="Zeng Q."/>
            <person name="Gargeya S."/>
            <person name="Fitzgerald M."/>
            <person name="Haas B."/>
            <person name="Abouelleil A."/>
            <person name="Allen A.W."/>
            <person name="Alvarado L."/>
            <person name="Arachchi H.M."/>
            <person name="Berlin A.M."/>
            <person name="Chapman S.B."/>
            <person name="Gainer-Dewar J."/>
            <person name="Goldberg J."/>
            <person name="Griggs A."/>
            <person name="Gujja S."/>
            <person name="Hansen M."/>
            <person name="Howarth C."/>
            <person name="Imamovic A."/>
            <person name="Ireland A."/>
            <person name="Larimer J."/>
            <person name="McCowan C."/>
            <person name="Murphy C."/>
            <person name="Pearson M."/>
            <person name="Poon T.W."/>
            <person name="Priest M."/>
            <person name="Roberts A."/>
            <person name="Saif S."/>
            <person name="Shea T."/>
            <person name="Sisk P."/>
            <person name="Sykes S."/>
            <person name="Wortman J."/>
            <person name="Nusbaum C."/>
            <person name="Birren B."/>
        </authorList>
    </citation>
    <scope>NUCLEOTIDE SEQUENCE [LARGE SCALE GENOMIC DNA]</scope>
    <source>
        <strain evidence="3 4">ACS-120-V-Col10b</strain>
    </source>
</reference>
<dbReference type="NCBIfam" id="TIGR03816">
    <property type="entry name" value="tadE_like_DECH"/>
    <property type="match status" value="1"/>
</dbReference>
<keyword evidence="3" id="KW-0547">Nucleotide-binding</keyword>
<evidence type="ECO:0000256" key="2">
    <source>
        <dbReference type="SAM" id="Phobius"/>
    </source>
</evidence>
<organism evidence="3 4">
    <name type="scientific">Gleimia europaea ACS-120-V-Col10b</name>
    <dbReference type="NCBI Taxonomy" id="883069"/>
    <lineage>
        <taxon>Bacteria</taxon>
        <taxon>Bacillati</taxon>
        <taxon>Actinomycetota</taxon>
        <taxon>Actinomycetes</taxon>
        <taxon>Actinomycetales</taxon>
        <taxon>Actinomycetaceae</taxon>
        <taxon>Gleimia</taxon>
    </lineage>
</organism>
<keyword evidence="3" id="KW-0347">Helicase</keyword>
<evidence type="ECO:0000313" key="3">
    <source>
        <dbReference type="EMBL" id="EPD31237.1"/>
    </source>
</evidence>
<gene>
    <name evidence="3" type="ORF">HMPREF9238_01004</name>
</gene>
<proteinExistence type="predicted"/>
<dbReference type="Proteomes" id="UP000014387">
    <property type="component" value="Unassembled WGS sequence"/>
</dbReference>
<keyword evidence="2" id="KW-1133">Transmembrane helix</keyword>
<accession>A0A9W5VWP8</accession>
<dbReference type="EMBL" id="AGWN01000001">
    <property type="protein sequence ID" value="EPD31237.1"/>
    <property type="molecule type" value="Genomic_DNA"/>
</dbReference>